<keyword evidence="3" id="KW-0378">Hydrolase</keyword>
<evidence type="ECO:0000259" key="2">
    <source>
        <dbReference type="Pfam" id="PF01551"/>
    </source>
</evidence>
<dbReference type="EMBL" id="JACCFW010000001">
    <property type="protein sequence ID" value="NYJ73805.1"/>
    <property type="molecule type" value="Genomic_DNA"/>
</dbReference>
<dbReference type="Gene3D" id="2.70.70.10">
    <property type="entry name" value="Glucose Permease (Domain IIA)"/>
    <property type="match status" value="1"/>
</dbReference>
<feature type="compositionally biased region" description="Polar residues" evidence="1">
    <location>
        <begin position="54"/>
        <end position="69"/>
    </location>
</feature>
<reference evidence="3 4" key="1">
    <citation type="submission" date="2020-07" db="EMBL/GenBank/DDBJ databases">
        <title>Sequencing the genomes of 1000 actinobacteria strains.</title>
        <authorList>
            <person name="Klenk H.-P."/>
        </authorList>
    </citation>
    <scope>NUCLEOTIDE SEQUENCE [LARGE SCALE GENOMIC DNA]</scope>
    <source>
        <strain evidence="3 4">DSM 29531</strain>
    </source>
</reference>
<dbReference type="PANTHER" id="PTHR21666:SF270">
    <property type="entry name" value="MUREIN HYDROLASE ACTIVATOR ENVC"/>
    <property type="match status" value="1"/>
</dbReference>
<keyword evidence="4" id="KW-1185">Reference proteome</keyword>
<dbReference type="SUPFAM" id="SSF51261">
    <property type="entry name" value="Duplicated hybrid motif"/>
    <property type="match status" value="1"/>
</dbReference>
<dbReference type="Proteomes" id="UP000571817">
    <property type="component" value="Unassembled WGS sequence"/>
</dbReference>
<dbReference type="GO" id="GO:0004222">
    <property type="term" value="F:metalloendopeptidase activity"/>
    <property type="evidence" value="ECO:0007669"/>
    <property type="project" value="TreeGrafter"/>
</dbReference>
<dbReference type="Pfam" id="PF01551">
    <property type="entry name" value="Peptidase_M23"/>
    <property type="match status" value="1"/>
</dbReference>
<gene>
    <name evidence="3" type="ORF">HNR15_000768</name>
</gene>
<proteinExistence type="predicted"/>
<protein>
    <submittedName>
        <fullName evidence="3">Murein DD-endopeptidase MepM/ murein hydrolase activator NlpD</fullName>
    </submittedName>
</protein>
<name>A0A853DHY1_9MICO</name>
<feature type="region of interest" description="Disordered" evidence="1">
    <location>
        <begin position="25"/>
        <end position="101"/>
    </location>
</feature>
<accession>A0A853DHY1</accession>
<evidence type="ECO:0000313" key="3">
    <source>
        <dbReference type="EMBL" id="NYJ73805.1"/>
    </source>
</evidence>
<comment type="caution">
    <text evidence="3">The sequence shown here is derived from an EMBL/GenBank/DDBJ whole genome shotgun (WGS) entry which is preliminary data.</text>
</comment>
<dbReference type="InterPro" id="IPR050570">
    <property type="entry name" value="Cell_wall_metabolism_enzyme"/>
</dbReference>
<feature type="domain" description="M23ase beta-sheet core" evidence="2">
    <location>
        <begin position="131"/>
        <end position="225"/>
    </location>
</feature>
<dbReference type="InterPro" id="IPR011055">
    <property type="entry name" value="Dup_hybrid_motif"/>
</dbReference>
<evidence type="ECO:0000313" key="4">
    <source>
        <dbReference type="Proteomes" id="UP000571817"/>
    </source>
</evidence>
<feature type="compositionally biased region" description="Low complexity" evidence="1">
    <location>
        <begin position="25"/>
        <end position="37"/>
    </location>
</feature>
<dbReference type="RefSeq" id="WP_179479278.1">
    <property type="nucleotide sequence ID" value="NZ_JACCFW010000001.1"/>
</dbReference>
<dbReference type="PANTHER" id="PTHR21666">
    <property type="entry name" value="PEPTIDASE-RELATED"/>
    <property type="match status" value="1"/>
</dbReference>
<dbReference type="AlphaFoldDB" id="A0A853DHY1"/>
<dbReference type="CDD" id="cd12797">
    <property type="entry name" value="M23_peptidase"/>
    <property type="match status" value="1"/>
</dbReference>
<sequence length="235" mass="23844">MAAGAAGASTIDSGTAPAMSLGDRVAVAAATSRATASQPGPDHADLLRGARPVSRSTVRSTPAPSSTPSGKAAAKSTKPTPRRTAAPSRLAAKRAAKPAAKAQPVLSPWTCPIAGCGGRFTSPFGGRWGTQHLGDDFATPVGTPLHALHDATVVAVGPYGGMGNRVELDLGDGVHAVYAHMSYIAVTVGERLSMGDVVGRSGDTGHSTGPHLHLEIHLNGTPVDPAPWLKAHHIF</sequence>
<dbReference type="InterPro" id="IPR016047">
    <property type="entry name" value="M23ase_b-sheet_dom"/>
</dbReference>
<evidence type="ECO:0000256" key="1">
    <source>
        <dbReference type="SAM" id="MobiDB-lite"/>
    </source>
</evidence>
<organism evidence="3 4">
    <name type="scientific">Allobranchiibius huperziae</name>
    <dbReference type="NCBI Taxonomy" id="1874116"/>
    <lineage>
        <taxon>Bacteria</taxon>
        <taxon>Bacillati</taxon>
        <taxon>Actinomycetota</taxon>
        <taxon>Actinomycetes</taxon>
        <taxon>Micrococcales</taxon>
        <taxon>Dermacoccaceae</taxon>
        <taxon>Allobranchiibius</taxon>
    </lineage>
</organism>